<proteinExistence type="predicted"/>
<accession>A0A564ZHT8</accession>
<dbReference type="AlphaFoldDB" id="A0A564ZHT8"/>
<sequence>MIDKPRLIERAFPLKQASLDSVHEKNLRHGHISTLHIWPVNEKRSIEVKGRSGTGDVEVLANEWAKACNLRDEYRLYVVYDCATPSPRLVRVQDFFGSLLARVKGSVLIGAKQVTEAGST</sequence>
<keyword evidence="3" id="KW-1185">Reference proteome</keyword>
<feature type="domain" description="Protein NO VEIN C-terminal" evidence="1">
    <location>
        <begin position="41"/>
        <end position="84"/>
    </location>
</feature>
<dbReference type="Pfam" id="PF13020">
    <property type="entry name" value="NOV_C"/>
    <property type="match status" value="1"/>
</dbReference>
<reference evidence="2 3" key="1">
    <citation type="submission" date="2019-07" db="EMBL/GenBank/DDBJ databases">
        <authorList>
            <person name="Cremers G."/>
        </authorList>
    </citation>
    <scope>NUCLEOTIDE SEQUENCE [LARGE SCALE GENOMIC DNA]</scope>
</reference>
<gene>
    <name evidence="2" type="ORF">MELA_01060</name>
</gene>
<evidence type="ECO:0000313" key="3">
    <source>
        <dbReference type="Proteomes" id="UP000334340"/>
    </source>
</evidence>
<protein>
    <recommendedName>
        <fullName evidence="1">Protein NO VEIN C-terminal domain-containing protein</fullName>
    </recommendedName>
</protein>
<name>A0A564ZHT8_9BACT</name>
<dbReference type="Proteomes" id="UP000334340">
    <property type="component" value="Unassembled WGS sequence"/>
</dbReference>
<dbReference type="EMBL" id="CABIKM010000015">
    <property type="protein sequence ID" value="VUZ84686.1"/>
    <property type="molecule type" value="Genomic_DNA"/>
</dbReference>
<organism evidence="2 3">
    <name type="scientific">Candidatus Methylomirabilis lanthanidiphila</name>
    <dbReference type="NCBI Taxonomy" id="2211376"/>
    <lineage>
        <taxon>Bacteria</taxon>
        <taxon>Candidatus Methylomirabilota</taxon>
        <taxon>Candidatus Methylomirabilia</taxon>
        <taxon>Candidatus Methylomirabilales</taxon>
        <taxon>Candidatus Methylomirabilaceae</taxon>
        <taxon>Candidatus Methylomirabilis</taxon>
    </lineage>
</organism>
<dbReference type="InterPro" id="IPR024975">
    <property type="entry name" value="NOV_C"/>
</dbReference>
<evidence type="ECO:0000259" key="1">
    <source>
        <dbReference type="Pfam" id="PF13020"/>
    </source>
</evidence>
<evidence type="ECO:0000313" key="2">
    <source>
        <dbReference type="EMBL" id="VUZ84686.1"/>
    </source>
</evidence>